<evidence type="ECO:0008006" key="3">
    <source>
        <dbReference type="Google" id="ProtNLM"/>
    </source>
</evidence>
<keyword evidence="2" id="KW-1185">Reference proteome</keyword>
<evidence type="ECO:0000313" key="2">
    <source>
        <dbReference type="Proteomes" id="UP000198711"/>
    </source>
</evidence>
<reference evidence="1 2" key="1">
    <citation type="submission" date="2016-10" db="EMBL/GenBank/DDBJ databases">
        <authorList>
            <person name="Varghese N."/>
            <person name="Submissions S."/>
        </authorList>
    </citation>
    <scope>NUCLEOTIDE SEQUENCE [LARGE SCALE GENOMIC DNA]</scope>
    <source>
        <strain evidence="1 2">DSM 25353</strain>
    </source>
</reference>
<dbReference type="AlphaFoldDB" id="A0A8X8LFL4"/>
<gene>
    <name evidence="1" type="ORF">SAMN05444410_1401</name>
</gene>
<comment type="caution">
    <text evidence="1">The sequence shown here is derived from an EMBL/GenBank/DDBJ whole genome shotgun (WGS) entry which is preliminary data.</text>
</comment>
<organism evidence="1 2">
    <name type="scientific">Hydrobacter penzbergensis</name>
    <dbReference type="NCBI Taxonomy" id="1235997"/>
    <lineage>
        <taxon>Bacteria</taxon>
        <taxon>Pseudomonadati</taxon>
        <taxon>Bacteroidota</taxon>
        <taxon>Chitinophagia</taxon>
        <taxon>Chitinophagales</taxon>
        <taxon>Chitinophagaceae</taxon>
        <taxon>Hydrobacter</taxon>
    </lineage>
</organism>
<feature type="non-terminal residue" evidence="1">
    <location>
        <position position="405"/>
    </location>
</feature>
<protein>
    <recommendedName>
        <fullName evidence="3">Peptidase S74 domain-containing protein</fullName>
    </recommendedName>
</protein>
<name>A0A8X8LFL4_9BACT</name>
<dbReference type="EMBL" id="FNNO01000040">
    <property type="protein sequence ID" value="SDX71916.1"/>
    <property type="molecule type" value="Genomic_DNA"/>
</dbReference>
<evidence type="ECO:0000313" key="1">
    <source>
        <dbReference type="EMBL" id="SDX71916.1"/>
    </source>
</evidence>
<accession>A0A8X8LFL4</accession>
<sequence>FILLTYDGIAQTNTFPASGNVGIGTTNPAVKLDVVGGISIQSNNNLTWGGLYGAGIPTISAATGTGLYFYPTGSTSGSTFSLQNTGASFYTDLSVPGKNFYFGTSANPTRNQLTAGFFRLTASNDVNTLDISSTNTGILFSTNYYSGGSVQPITMQTYGSSNQLCLSTNGNIGLGTASPAVKLDVLGGINIQSNNNLTWGGSYGAGIPTISAATGTGLYFYPTGSTSGSTLSLQNNAASFYTDVSAPGKNIYFGTNTNSTRNQLSAGFFRLTAPNDLNTLDISSTNTGILVSTNYFGGGSAQPITMQTFGNTNQFYLSANSNIGIGTSSPTEKLSVNGNIRTQKIIVTQTGWSDYVFEPDYRLRSLVDVEKFIKKNKHLPDIPTANEVEKKGISVGDNQALLLKK</sequence>
<feature type="non-terminal residue" evidence="1">
    <location>
        <position position="1"/>
    </location>
</feature>
<dbReference type="Proteomes" id="UP000198711">
    <property type="component" value="Unassembled WGS sequence"/>
</dbReference>
<proteinExistence type="predicted"/>